<feature type="compositionally biased region" description="Basic and acidic residues" evidence="1">
    <location>
        <begin position="366"/>
        <end position="378"/>
    </location>
</feature>
<feature type="chain" id="PRO_5020531000" description="Pal1-domain-containing protein" evidence="2">
    <location>
        <begin position="23"/>
        <end position="476"/>
    </location>
</feature>
<dbReference type="EMBL" id="ML220161">
    <property type="protein sequence ID" value="TGZ77020.1"/>
    <property type="molecule type" value="Genomic_DNA"/>
</dbReference>
<name>A0A4S2MJ92_9PEZI</name>
<proteinExistence type="predicted"/>
<organism evidence="3 4">
    <name type="scientific">Ascodesmis nigricans</name>
    <dbReference type="NCBI Taxonomy" id="341454"/>
    <lineage>
        <taxon>Eukaryota</taxon>
        <taxon>Fungi</taxon>
        <taxon>Dikarya</taxon>
        <taxon>Ascomycota</taxon>
        <taxon>Pezizomycotina</taxon>
        <taxon>Pezizomycetes</taxon>
        <taxon>Pezizales</taxon>
        <taxon>Ascodesmidaceae</taxon>
        <taxon>Ascodesmis</taxon>
    </lineage>
</organism>
<gene>
    <name evidence="3" type="ORF">EX30DRAFT_375026</name>
</gene>
<feature type="signal peptide" evidence="2">
    <location>
        <begin position="1"/>
        <end position="22"/>
    </location>
</feature>
<evidence type="ECO:0000256" key="1">
    <source>
        <dbReference type="SAM" id="MobiDB-lite"/>
    </source>
</evidence>
<feature type="compositionally biased region" description="Polar residues" evidence="1">
    <location>
        <begin position="41"/>
        <end position="52"/>
    </location>
</feature>
<sequence>MFRPTPHLLYLLSLFLISAITATPIANPHAQHDPFSPPTFNPTTDTSNSNSGGIKPYQASFFGPPTIDRKALKNPLLNPYTNPYGMLSAGVGAPPPHGHPGYGAYPGGYDANYAPPPPGYGGAGGYGTGYGNGGYGGEYGGFTHPGEPLPPIALEPVLEPIDLMNAPKNALPKPPSVATSDDDENDNSDGDGDGKAKGKDKGDTFLSASSHLGGFDPHQSYHHQHRGGNAGEDADEEAATENGKVKNRPLRNTDEPKGVAGTGWYLQQARKDHKVSPAMGGLGWEQERERRSRFNPKKGGLRGVLAGDGGVEAMGRAGDEQHGERKHDDGSDEERENGESKGKGKKRDKEKEKEQEEPEPEPLPEVEVKPAKDGRLKYEVNIGGYGSNLRPVAPSPSSSDGADGGDGGNGAAAPEGPSNYHTWSQEKNVKLTGDSMDPECQKYIQEKMLPKMGGRRRKGARTGRGGSAVFSVFGDD</sequence>
<feature type="region of interest" description="Disordered" evidence="1">
    <location>
        <begin position="29"/>
        <end position="55"/>
    </location>
</feature>
<dbReference type="AlphaFoldDB" id="A0A4S2MJ92"/>
<accession>A0A4S2MJ92</accession>
<evidence type="ECO:0000313" key="4">
    <source>
        <dbReference type="Proteomes" id="UP000298138"/>
    </source>
</evidence>
<feature type="region of interest" description="Disordered" evidence="1">
    <location>
        <begin position="165"/>
        <end position="436"/>
    </location>
</feature>
<feature type="compositionally biased region" description="Acidic residues" evidence="1">
    <location>
        <begin position="180"/>
        <end position="191"/>
    </location>
</feature>
<keyword evidence="2" id="KW-0732">Signal</keyword>
<feature type="region of interest" description="Disordered" evidence="1">
    <location>
        <begin position="449"/>
        <end position="476"/>
    </location>
</feature>
<keyword evidence="4" id="KW-1185">Reference proteome</keyword>
<dbReference type="InParanoid" id="A0A4S2MJ92"/>
<evidence type="ECO:0008006" key="5">
    <source>
        <dbReference type="Google" id="ProtNLM"/>
    </source>
</evidence>
<dbReference type="Proteomes" id="UP000298138">
    <property type="component" value="Unassembled WGS sequence"/>
</dbReference>
<feature type="compositionally biased region" description="Basic and acidic residues" evidence="1">
    <location>
        <begin position="337"/>
        <end position="354"/>
    </location>
</feature>
<evidence type="ECO:0000256" key="2">
    <source>
        <dbReference type="SAM" id="SignalP"/>
    </source>
</evidence>
<dbReference type="OrthoDB" id="5429279at2759"/>
<reference evidence="3 4" key="1">
    <citation type="submission" date="2019-04" db="EMBL/GenBank/DDBJ databases">
        <title>Comparative genomics and transcriptomics to analyze fruiting body development in filamentous ascomycetes.</title>
        <authorList>
            <consortium name="DOE Joint Genome Institute"/>
            <person name="Lutkenhaus R."/>
            <person name="Traeger S."/>
            <person name="Breuer J."/>
            <person name="Kuo A."/>
            <person name="Lipzen A."/>
            <person name="Pangilinan J."/>
            <person name="Dilworth D."/>
            <person name="Sandor L."/>
            <person name="Poggeler S."/>
            <person name="Barry K."/>
            <person name="Grigoriev I.V."/>
            <person name="Nowrousian M."/>
        </authorList>
    </citation>
    <scope>NUCLEOTIDE SEQUENCE [LARGE SCALE GENOMIC DNA]</scope>
    <source>
        <strain evidence="3 4">CBS 389.68</strain>
    </source>
</reference>
<feature type="compositionally biased region" description="Acidic residues" evidence="1">
    <location>
        <begin position="355"/>
        <end position="364"/>
    </location>
</feature>
<feature type="compositionally biased region" description="Basic and acidic residues" evidence="1">
    <location>
        <begin position="192"/>
        <end position="203"/>
    </location>
</feature>
<feature type="compositionally biased region" description="Basic and acidic residues" evidence="1">
    <location>
        <begin position="317"/>
        <end position="329"/>
    </location>
</feature>
<protein>
    <recommendedName>
        <fullName evidence="5">Pal1-domain-containing protein</fullName>
    </recommendedName>
</protein>
<evidence type="ECO:0000313" key="3">
    <source>
        <dbReference type="EMBL" id="TGZ77020.1"/>
    </source>
</evidence>
<feature type="compositionally biased region" description="Low complexity" evidence="1">
    <location>
        <begin position="391"/>
        <end position="401"/>
    </location>
</feature>